<dbReference type="GO" id="GO:0031409">
    <property type="term" value="F:pigment binding"/>
    <property type="evidence" value="ECO:0007669"/>
    <property type="project" value="InterPro"/>
</dbReference>
<dbReference type="GO" id="GO:0000302">
    <property type="term" value="P:response to reactive oxygen species"/>
    <property type="evidence" value="ECO:0007669"/>
    <property type="project" value="TreeGrafter"/>
</dbReference>
<proteinExistence type="inferred from homology"/>
<dbReference type="InterPro" id="IPR022271">
    <property type="entry name" value="Lipocalin_ApoD"/>
</dbReference>
<evidence type="ECO:0000313" key="7">
    <source>
        <dbReference type="RefSeq" id="XP_028152560.1"/>
    </source>
</evidence>
<evidence type="ECO:0000256" key="1">
    <source>
        <dbReference type="ARBA" id="ARBA00006889"/>
    </source>
</evidence>
<dbReference type="PANTHER" id="PTHR10612">
    <property type="entry name" value="APOLIPOPROTEIN D"/>
    <property type="match status" value="1"/>
</dbReference>
<dbReference type="GO" id="GO:0006629">
    <property type="term" value="P:lipid metabolic process"/>
    <property type="evidence" value="ECO:0007669"/>
    <property type="project" value="TreeGrafter"/>
</dbReference>
<evidence type="ECO:0000313" key="5">
    <source>
        <dbReference type="EnsemblMetazoa" id="XP_050510917.1"/>
    </source>
</evidence>
<dbReference type="InterPro" id="IPR000566">
    <property type="entry name" value="Lipocln_cytosolic_FA-bd_dom"/>
</dbReference>
<comment type="similarity">
    <text evidence="1 3">Belongs to the calycin superfamily. Lipocalin family.</text>
</comment>
<sequence>MIVLAVTLCLLVISAQGQIPVERCPDVKGVANFDGQAYLGDWIEQARYPTLLEDHGECVITNIAVGADGVIRSRTKYTNTKTNEDHVLEGEGISNSTTGEAKFLVHFLNPDVTVPFWILGTDYKRWSVGFSCFERNGVFLESLFLTTRYQEASPDDIDNIVQVLEDNNLSVDALVNDDQDNCYYD</sequence>
<protein>
    <submittedName>
        <fullName evidence="7">Apolipoprotein D-like</fullName>
    </submittedName>
</protein>
<dbReference type="Gene3D" id="2.40.128.20">
    <property type="match status" value="1"/>
</dbReference>
<dbReference type="GO" id="GO:0005737">
    <property type="term" value="C:cytoplasm"/>
    <property type="evidence" value="ECO:0007669"/>
    <property type="project" value="TreeGrafter"/>
</dbReference>
<accession>A0A6P7H9H3</accession>
<evidence type="ECO:0000256" key="3">
    <source>
        <dbReference type="PIRNR" id="PIRNR036893"/>
    </source>
</evidence>
<dbReference type="Pfam" id="PF08212">
    <property type="entry name" value="Lipocalin_2"/>
    <property type="match status" value="1"/>
</dbReference>
<feature type="signal peptide" evidence="3">
    <location>
        <begin position="1"/>
        <end position="17"/>
    </location>
</feature>
<dbReference type="PANTHER" id="PTHR10612:SF34">
    <property type="entry name" value="APOLIPOPROTEIN D"/>
    <property type="match status" value="1"/>
</dbReference>
<dbReference type="PIRSF" id="PIRSF036893">
    <property type="entry name" value="Lipocalin_ApoD"/>
    <property type="match status" value="1"/>
</dbReference>
<reference evidence="5" key="2">
    <citation type="submission" date="2025-05" db="UniProtKB">
        <authorList>
            <consortium name="EnsemblMetazoa"/>
        </authorList>
    </citation>
    <scope>IDENTIFICATION</scope>
</reference>
<dbReference type="PRINTS" id="PR01273">
    <property type="entry name" value="INVTBRTCOLOR"/>
</dbReference>
<dbReference type="RefSeq" id="XP_028152560.1">
    <property type="nucleotide sequence ID" value="XM_028296759.1"/>
</dbReference>
<keyword evidence="6" id="KW-1185">Reference proteome</keyword>
<reference evidence="7" key="1">
    <citation type="submission" date="2025-04" db="UniProtKB">
        <authorList>
            <consortium name="RefSeq"/>
        </authorList>
    </citation>
    <scope>IDENTIFICATION</scope>
    <source>
        <tissue evidence="7">Whole insect</tissue>
    </source>
</reference>
<keyword evidence="2" id="KW-1015">Disulfide bond</keyword>
<evidence type="ECO:0000256" key="2">
    <source>
        <dbReference type="ARBA" id="ARBA00023157"/>
    </source>
</evidence>
<dbReference type="InParanoid" id="A0A6P7H9H3"/>
<dbReference type="InterPro" id="IPR012674">
    <property type="entry name" value="Calycin"/>
</dbReference>
<evidence type="ECO:0000259" key="4">
    <source>
        <dbReference type="Pfam" id="PF08212"/>
    </source>
</evidence>
<dbReference type="OrthoDB" id="565904at2759"/>
<gene>
    <name evidence="7" type="primary">LOC114345948</name>
</gene>
<dbReference type="InterPro" id="IPR003057">
    <property type="entry name" value="Invtbrt_color"/>
</dbReference>
<evidence type="ECO:0000313" key="6">
    <source>
        <dbReference type="Proteomes" id="UP001652700"/>
    </source>
</evidence>
<keyword evidence="3" id="KW-0732">Signal</keyword>
<dbReference type="Proteomes" id="UP001652700">
    <property type="component" value="Unplaced"/>
</dbReference>
<name>A0A6P7H9H3_DIAVI</name>
<dbReference type="SUPFAM" id="SSF50814">
    <property type="entry name" value="Lipocalins"/>
    <property type="match status" value="1"/>
</dbReference>
<dbReference type="EnsemblMetazoa" id="XM_050654960.1">
    <property type="protein sequence ID" value="XP_050510917.1"/>
    <property type="gene ID" value="LOC126887430"/>
</dbReference>
<feature type="chain" id="PRO_5028557103" evidence="3">
    <location>
        <begin position="18"/>
        <end position="185"/>
    </location>
</feature>
<dbReference type="AlphaFoldDB" id="A0A6P7H9H3"/>
<organism evidence="7">
    <name type="scientific">Diabrotica virgifera virgifera</name>
    <name type="common">western corn rootworm</name>
    <dbReference type="NCBI Taxonomy" id="50390"/>
    <lineage>
        <taxon>Eukaryota</taxon>
        <taxon>Metazoa</taxon>
        <taxon>Ecdysozoa</taxon>
        <taxon>Arthropoda</taxon>
        <taxon>Hexapoda</taxon>
        <taxon>Insecta</taxon>
        <taxon>Pterygota</taxon>
        <taxon>Neoptera</taxon>
        <taxon>Endopterygota</taxon>
        <taxon>Coleoptera</taxon>
        <taxon>Polyphaga</taxon>
        <taxon>Cucujiformia</taxon>
        <taxon>Chrysomeloidea</taxon>
        <taxon>Chrysomelidae</taxon>
        <taxon>Galerucinae</taxon>
        <taxon>Diabroticina</taxon>
        <taxon>Diabroticites</taxon>
        <taxon>Diabrotica</taxon>
    </lineage>
</organism>
<feature type="domain" description="Lipocalin/cytosolic fatty-acid binding" evidence="4">
    <location>
        <begin position="34"/>
        <end position="173"/>
    </location>
</feature>